<feature type="domain" description="Malonyl-CoA:ACP transacylase (MAT)" evidence="8">
    <location>
        <begin position="7"/>
        <end position="300"/>
    </location>
</feature>
<evidence type="ECO:0000313" key="10">
    <source>
        <dbReference type="Proteomes" id="UP000009047"/>
    </source>
</evidence>
<dbReference type="GO" id="GO:0005829">
    <property type="term" value="C:cytosol"/>
    <property type="evidence" value="ECO:0007669"/>
    <property type="project" value="TreeGrafter"/>
</dbReference>
<dbReference type="InterPro" id="IPR004410">
    <property type="entry name" value="Malonyl_CoA-ACP_transAc_FabD"/>
</dbReference>
<dbReference type="InterPro" id="IPR014043">
    <property type="entry name" value="Acyl_transferase_dom"/>
</dbReference>
<dbReference type="InterPro" id="IPR024925">
    <property type="entry name" value="Malonyl_CoA-ACP_transAc"/>
</dbReference>
<dbReference type="HOGENOM" id="CLU_030558_1_1_7"/>
<reference evidence="9 10" key="1">
    <citation type="journal article" date="2010" name="Stand. Genomic Sci.">
        <title>Complete genome sequence of Desulfarculus baarsii type strain (2st14).</title>
        <authorList>
            <person name="Sun H."/>
            <person name="Spring S."/>
            <person name="Lapidus A."/>
            <person name="Davenport K."/>
            <person name="Del Rio T.G."/>
            <person name="Tice H."/>
            <person name="Nolan M."/>
            <person name="Copeland A."/>
            <person name="Cheng J.F."/>
            <person name="Lucas S."/>
            <person name="Tapia R."/>
            <person name="Goodwin L."/>
            <person name="Pitluck S."/>
            <person name="Ivanova N."/>
            <person name="Pagani I."/>
            <person name="Mavromatis K."/>
            <person name="Ovchinnikova G."/>
            <person name="Pati A."/>
            <person name="Chen A."/>
            <person name="Palaniappan K."/>
            <person name="Hauser L."/>
            <person name="Chang Y.J."/>
            <person name="Jeffries C.D."/>
            <person name="Detter J.C."/>
            <person name="Han C."/>
            <person name="Rohde M."/>
            <person name="Brambilla E."/>
            <person name="Goker M."/>
            <person name="Woyke T."/>
            <person name="Bristow J."/>
            <person name="Eisen J.A."/>
            <person name="Markowitz V."/>
            <person name="Hugenholtz P."/>
            <person name="Kyrpides N.C."/>
            <person name="Klenk H.P."/>
            <person name="Land M."/>
        </authorList>
    </citation>
    <scope>NUCLEOTIDE SEQUENCE [LARGE SCALE GENOMIC DNA]</scope>
    <source>
        <strain evidence="10">ATCC 33931 / DSM 2075 / LMG 7858 / VKM B-1802 / 2st14</strain>
    </source>
</reference>
<dbReference type="Proteomes" id="UP000009047">
    <property type="component" value="Chromosome"/>
</dbReference>
<evidence type="ECO:0000256" key="3">
    <source>
        <dbReference type="ARBA" id="ARBA00022679"/>
    </source>
</evidence>
<evidence type="ECO:0000256" key="6">
    <source>
        <dbReference type="PIRNR" id="PIRNR000446"/>
    </source>
</evidence>
<dbReference type="STRING" id="644282.Deba_1955"/>
<evidence type="ECO:0000256" key="1">
    <source>
        <dbReference type="ARBA" id="ARBA00013258"/>
    </source>
</evidence>
<protein>
    <recommendedName>
        <fullName evidence="2 6">Malonyl CoA-acyl carrier protein transacylase</fullName>
        <ecNumber evidence="1 6">2.3.1.39</ecNumber>
    </recommendedName>
</protein>
<evidence type="ECO:0000256" key="4">
    <source>
        <dbReference type="ARBA" id="ARBA00023315"/>
    </source>
</evidence>
<dbReference type="AlphaFoldDB" id="E1QL55"/>
<organism evidence="9 10">
    <name type="scientific">Desulfarculus baarsii (strain ATCC 33931 / DSM 2075 / LMG 7858 / VKM B-1802 / 2st14)</name>
    <dbReference type="NCBI Taxonomy" id="644282"/>
    <lineage>
        <taxon>Bacteria</taxon>
        <taxon>Pseudomonadati</taxon>
        <taxon>Thermodesulfobacteriota</taxon>
        <taxon>Desulfarculia</taxon>
        <taxon>Desulfarculales</taxon>
        <taxon>Desulfarculaceae</taxon>
        <taxon>Desulfarculus</taxon>
    </lineage>
</organism>
<dbReference type="OrthoDB" id="9808564at2"/>
<accession>E1QL55</accession>
<evidence type="ECO:0000259" key="8">
    <source>
        <dbReference type="SMART" id="SM00827"/>
    </source>
</evidence>
<dbReference type="SUPFAM" id="SSF52151">
    <property type="entry name" value="FabD/lysophospholipase-like"/>
    <property type="match status" value="1"/>
</dbReference>
<dbReference type="Gene3D" id="3.40.366.10">
    <property type="entry name" value="Malonyl-Coenzyme A Acyl Carrier Protein, domain 2"/>
    <property type="match status" value="1"/>
</dbReference>
<proteinExistence type="inferred from homology"/>
<evidence type="ECO:0000313" key="9">
    <source>
        <dbReference type="EMBL" id="ADK85320.1"/>
    </source>
</evidence>
<keyword evidence="4 6" id="KW-0012">Acyltransferase</keyword>
<evidence type="ECO:0000256" key="5">
    <source>
        <dbReference type="ARBA" id="ARBA00048462"/>
    </source>
</evidence>
<dbReference type="InterPro" id="IPR016036">
    <property type="entry name" value="Malonyl_transacylase_ACP-bd"/>
</dbReference>
<dbReference type="EC" id="2.3.1.39" evidence="1 6"/>
<dbReference type="PANTHER" id="PTHR42681:SF1">
    <property type="entry name" value="MALONYL-COA-ACYL CARRIER PROTEIN TRANSACYLASE, MITOCHONDRIAL"/>
    <property type="match status" value="1"/>
</dbReference>
<evidence type="ECO:0000256" key="7">
    <source>
        <dbReference type="PIRSR" id="PIRSR000446-1"/>
    </source>
</evidence>
<dbReference type="Pfam" id="PF00698">
    <property type="entry name" value="Acyl_transf_1"/>
    <property type="match status" value="1"/>
</dbReference>
<comment type="similarity">
    <text evidence="6">Belongs to the fabD family.</text>
</comment>
<dbReference type="SUPFAM" id="SSF55048">
    <property type="entry name" value="Probable ACP-binding domain of malonyl-CoA ACP transacylase"/>
    <property type="match status" value="1"/>
</dbReference>
<dbReference type="GO" id="GO:0004314">
    <property type="term" value="F:[acyl-carrier-protein] S-malonyltransferase activity"/>
    <property type="evidence" value="ECO:0007669"/>
    <property type="project" value="UniProtKB-EC"/>
</dbReference>
<comment type="catalytic activity">
    <reaction evidence="5 6">
        <text>holo-[ACP] + malonyl-CoA = malonyl-[ACP] + CoA</text>
        <dbReference type="Rhea" id="RHEA:41792"/>
        <dbReference type="Rhea" id="RHEA-COMP:9623"/>
        <dbReference type="Rhea" id="RHEA-COMP:9685"/>
        <dbReference type="ChEBI" id="CHEBI:57287"/>
        <dbReference type="ChEBI" id="CHEBI:57384"/>
        <dbReference type="ChEBI" id="CHEBI:64479"/>
        <dbReference type="ChEBI" id="CHEBI:78449"/>
        <dbReference type="EC" id="2.3.1.39"/>
    </reaction>
</comment>
<dbReference type="PIRSF" id="PIRSF000446">
    <property type="entry name" value="Mct"/>
    <property type="match status" value="1"/>
</dbReference>
<feature type="active site" evidence="7">
    <location>
        <position position="197"/>
    </location>
</feature>
<dbReference type="GO" id="GO:0006633">
    <property type="term" value="P:fatty acid biosynthetic process"/>
    <property type="evidence" value="ECO:0007669"/>
    <property type="project" value="TreeGrafter"/>
</dbReference>
<feature type="active site" evidence="7">
    <location>
        <position position="91"/>
    </location>
</feature>
<dbReference type="RefSeq" id="WP_013258761.1">
    <property type="nucleotide sequence ID" value="NC_014365.1"/>
</dbReference>
<dbReference type="InterPro" id="IPR050858">
    <property type="entry name" value="Mal-CoA-ACP_Trans/PKS_FabD"/>
</dbReference>
<name>E1QL55_DESB2</name>
<dbReference type="PANTHER" id="PTHR42681">
    <property type="entry name" value="MALONYL-COA-ACYL CARRIER PROTEIN TRANSACYLASE, MITOCHONDRIAL"/>
    <property type="match status" value="1"/>
</dbReference>
<dbReference type="SMART" id="SM00827">
    <property type="entry name" value="PKS_AT"/>
    <property type="match status" value="1"/>
</dbReference>
<dbReference type="eggNOG" id="COG0331">
    <property type="taxonomic scope" value="Bacteria"/>
</dbReference>
<dbReference type="Gene3D" id="3.30.70.250">
    <property type="entry name" value="Malonyl-CoA ACP transacylase, ACP-binding"/>
    <property type="match status" value="1"/>
</dbReference>
<dbReference type="InterPro" id="IPR016035">
    <property type="entry name" value="Acyl_Trfase/lysoPLipase"/>
</dbReference>
<dbReference type="NCBIfam" id="TIGR00128">
    <property type="entry name" value="fabD"/>
    <property type="match status" value="1"/>
</dbReference>
<sequence>MAKLAVVFPGQGSQFVGMGQAFFDSSAVARDIFAQAEAASGLPLAKLCFEGPMDELTRTVNLQPAVTAVNLACWAALVEAGARPDVVAGHSLGEYAALAAAGVISAGRCLELVSLRGRLMDRDAQANPGAMAAIMGATPQQAAELCAAVDGMVQPANYNTPQQTVITGAKDAVAVASAKAKEMGWKALPLKVSGAWHSPLMAQAAQDMARAIADTAFAEPACPVIPNASGAPAAAAEELRGHLTAQLTAPVRWVQTVEAMLAMGVTVFIEAGPKNVLAGLINKTAPQGSVTVHNVQDPDGLRAALGALK</sequence>
<dbReference type="EMBL" id="CP002085">
    <property type="protein sequence ID" value="ADK85320.1"/>
    <property type="molecule type" value="Genomic_DNA"/>
</dbReference>
<keyword evidence="3 6" id="KW-0808">Transferase</keyword>
<dbReference type="KEGG" id="dbr:Deba_1955"/>
<keyword evidence="10" id="KW-1185">Reference proteome</keyword>
<dbReference type="InterPro" id="IPR001227">
    <property type="entry name" value="Ac_transferase_dom_sf"/>
</dbReference>
<gene>
    <name evidence="9" type="ordered locus">Deba_1955</name>
</gene>
<evidence type="ECO:0000256" key="2">
    <source>
        <dbReference type="ARBA" id="ARBA00018953"/>
    </source>
</evidence>